<accession>A0A8H4Q7Y1</accession>
<dbReference type="AlphaFoldDB" id="A0A8H4Q7Y1"/>
<sequence length="98" mass="11112">MPSATNHELTSDEVASQIEAIKPIIGAGTNAVDENEMLEIGEMMLHYMNQWDMLDSDVRNEVNILYYLWDTKRVDGLVSDALEELSTTIALKQILLRE</sequence>
<dbReference type="EMBL" id="JAACLJ010000003">
    <property type="protein sequence ID" value="KAF4589489.1"/>
    <property type="molecule type" value="Genomic_DNA"/>
</dbReference>
<evidence type="ECO:0000313" key="1">
    <source>
        <dbReference type="EMBL" id="KAF4589489.1"/>
    </source>
</evidence>
<keyword evidence="2" id="KW-1185">Reference proteome</keyword>
<name>A0A8H4Q7Y1_9HYPO</name>
<protein>
    <submittedName>
        <fullName evidence="1">Uncharacterized protein</fullName>
    </submittedName>
</protein>
<comment type="caution">
    <text evidence="1">The sequence shown here is derived from an EMBL/GenBank/DDBJ whole genome shotgun (WGS) entry which is preliminary data.</text>
</comment>
<proteinExistence type="predicted"/>
<organism evidence="1 2">
    <name type="scientific">Ophiocordyceps camponoti-floridani</name>
    <dbReference type="NCBI Taxonomy" id="2030778"/>
    <lineage>
        <taxon>Eukaryota</taxon>
        <taxon>Fungi</taxon>
        <taxon>Dikarya</taxon>
        <taxon>Ascomycota</taxon>
        <taxon>Pezizomycotina</taxon>
        <taxon>Sordariomycetes</taxon>
        <taxon>Hypocreomycetidae</taxon>
        <taxon>Hypocreales</taxon>
        <taxon>Ophiocordycipitaceae</taxon>
        <taxon>Ophiocordyceps</taxon>
    </lineage>
</organism>
<dbReference type="Proteomes" id="UP000562929">
    <property type="component" value="Unassembled WGS sequence"/>
</dbReference>
<gene>
    <name evidence="1" type="ORF">GQ602_003378</name>
</gene>
<evidence type="ECO:0000313" key="2">
    <source>
        <dbReference type="Proteomes" id="UP000562929"/>
    </source>
</evidence>
<reference evidence="1 2" key="1">
    <citation type="journal article" date="2020" name="G3 (Bethesda)">
        <title>Genetic Underpinnings of Host Manipulation by Ophiocordyceps as Revealed by Comparative Transcriptomics.</title>
        <authorList>
            <person name="Will I."/>
            <person name="Das B."/>
            <person name="Trinh T."/>
            <person name="Brachmann A."/>
            <person name="Ohm R.A."/>
            <person name="de Bekker C."/>
        </authorList>
    </citation>
    <scope>NUCLEOTIDE SEQUENCE [LARGE SCALE GENOMIC DNA]</scope>
    <source>
        <strain evidence="1 2">EC05</strain>
    </source>
</reference>